<feature type="compositionally biased region" description="Acidic residues" evidence="1">
    <location>
        <begin position="53"/>
        <end position="69"/>
    </location>
</feature>
<evidence type="ECO:0000256" key="1">
    <source>
        <dbReference type="SAM" id="MobiDB-lite"/>
    </source>
</evidence>
<protein>
    <recommendedName>
        <fullName evidence="4">WD40 repeat-like protein</fullName>
    </recommendedName>
</protein>
<name>A0A3N4LM12_9PEZI</name>
<gene>
    <name evidence="2" type="ORF">L211DRAFT_826935</name>
</gene>
<dbReference type="FunCoup" id="A0A3N4LM12">
    <property type="interactions" value="106"/>
</dbReference>
<dbReference type="InterPro" id="IPR015943">
    <property type="entry name" value="WD40/YVTN_repeat-like_dom_sf"/>
</dbReference>
<dbReference type="SUPFAM" id="SSF50978">
    <property type="entry name" value="WD40 repeat-like"/>
    <property type="match status" value="1"/>
</dbReference>
<dbReference type="AlphaFoldDB" id="A0A3N4LM12"/>
<proteinExistence type="predicted"/>
<evidence type="ECO:0000313" key="2">
    <source>
        <dbReference type="EMBL" id="RPB22382.1"/>
    </source>
</evidence>
<feature type="compositionally biased region" description="Basic and acidic residues" evidence="1">
    <location>
        <begin position="429"/>
        <end position="440"/>
    </location>
</feature>
<feature type="region of interest" description="Disordered" evidence="1">
    <location>
        <begin position="310"/>
        <end position="341"/>
    </location>
</feature>
<feature type="compositionally biased region" description="Basic residues" evidence="1">
    <location>
        <begin position="441"/>
        <end position="451"/>
    </location>
</feature>
<keyword evidence="3" id="KW-1185">Reference proteome</keyword>
<dbReference type="EMBL" id="ML121552">
    <property type="protein sequence ID" value="RPB22382.1"/>
    <property type="molecule type" value="Genomic_DNA"/>
</dbReference>
<dbReference type="Proteomes" id="UP000267821">
    <property type="component" value="Unassembled WGS sequence"/>
</dbReference>
<feature type="compositionally biased region" description="Acidic residues" evidence="1">
    <location>
        <begin position="389"/>
        <end position="398"/>
    </location>
</feature>
<evidence type="ECO:0000313" key="3">
    <source>
        <dbReference type="Proteomes" id="UP000267821"/>
    </source>
</evidence>
<feature type="region of interest" description="Disordered" evidence="1">
    <location>
        <begin position="33"/>
        <end position="77"/>
    </location>
</feature>
<reference evidence="2 3" key="1">
    <citation type="journal article" date="2018" name="Nat. Ecol. Evol.">
        <title>Pezizomycetes genomes reveal the molecular basis of ectomycorrhizal truffle lifestyle.</title>
        <authorList>
            <person name="Murat C."/>
            <person name="Payen T."/>
            <person name="Noel B."/>
            <person name="Kuo A."/>
            <person name="Morin E."/>
            <person name="Chen J."/>
            <person name="Kohler A."/>
            <person name="Krizsan K."/>
            <person name="Balestrini R."/>
            <person name="Da Silva C."/>
            <person name="Montanini B."/>
            <person name="Hainaut M."/>
            <person name="Levati E."/>
            <person name="Barry K.W."/>
            <person name="Belfiori B."/>
            <person name="Cichocki N."/>
            <person name="Clum A."/>
            <person name="Dockter R.B."/>
            <person name="Fauchery L."/>
            <person name="Guy J."/>
            <person name="Iotti M."/>
            <person name="Le Tacon F."/>
            <person name="Lindquist E.A."/>
            <person name="Lipzen A."/>
            <person name="Malagnac F."/>
            <person name="Mello A."/>
            <person name="Molinier V."/>
            <person name="Miyauchi S."/>
            <person name="Poulain J."/>
            <person name="Riccioni C."/>
            <person name="Rubini A."/>
            <person name="Sitrit Y."/>
            <person name="Splivallo R."/>
            <person name="Traeger S."/>
            <person name="Wang M."/>
            <person name="Zifcakova L."/>
            <person name="Wipf D."/>
            <person name="Zambonelli A."/>
            <person name="Paolocci F."/>
            <person name="Nowrousian M."/>
            <person name="Ottonello S."/>
            <person name="Baldrian P."/>
            <person name="Spatafora J.W."/>
            <person name="Henrissat B."/>
            <person name="Nagy L.G."/>
            <person name="Aury J.M."/>
            <person name="Wincker P."/>
            <person name="Grigoriev I.V."/>
            <person name="Bonfante P."/>
            <person name="Martin F.M."/>
        </authorList>
    </citation>
    <scope>NUCLEOTIDE SEQUENCE [LARGE SCALE GENOMIC DNA]</scope>
    <source>
        <strain evidence="2 3">ATCC MYA-4762</strain>
    </source>
</reference>
<dbReference type="STRING" id="1051890.A0A3N4LM12"/>
<accession>A0A3N4LM12</accession>
<organism evidence="2 3">
    <name type="scientific">Terfezia boudieri ATCC MYA-4762</name>
    <dbReference type="NCBI Taxonomy" id="1051890"/>
    <lineage>
        <taxon>Eukaryota</taxon>
        <taxon>Fungi</taxon>
        <taxon>Dikarya</taxon>
        <taxon>Ascomycota</taxon>
        <taxon>Pezizomycotina</taxon>
        <taxon>Pezizomycetes</taxon>
        <taxon>Pezizales</taxon>
        <taxon>Pezizaceae</taxon>
        <taxon>Terfezia</taxon>
    </lineage>
</organism>
<evidence type="ECO:0008006" key="4">
    <source>
        <dbReference type="Google" id="ProtNLM"/>
    </source>
</evidence>
<feature type="compositionally biased region" description="Acidic residues" evidence="1">
    <location>
        <begin position="407"/>
        <end position="420"/>
    </location>
</feature>
<dbReference type="OrthoDB" id="2288928at2759"/>
<dbReference type="Gene3D" id="2.130.10.10">
    <property type="entry name" value="YVTN repeat-like/Quinoprotein amine dehydrogenase"/>
    <property type="match status" value="1"/>
</dbReference>
<feature type="region of interest" description="Disordered" evidence="1">
    <location>
        <begin position="1"/>
        <end position="21"/>
    </location>
</feature>
<sequence>MEPPPQIRRSGRLQPPSRRLELDSDLFSLSTHPTERLLATGESSGRVGVWGWPEEENVEDNDDDDEKKEEEEKRGNEQWWQKTWSAKRHKGSARCVRFSGDGEVLFSTGTDSLLKAASTSTGKVISKSWLPGTTGNGSKPSDLVAPVTVLLPLNPQHILVGTDAAKIHLLDLRTSATSSTQMTQSTLPTAMVSTWTPEAPIDYISSLIALPPGTQSTSGYSYHFLATGGGYLFHMDSRRPGKILHTSEDQGDELLCSLVVEEWPGAKPHTESKETGKILTGFGSGVLGIWNRGAYEGHYERINVSKAAPTIAKKSKRQKTSSALGGGESVDSGTGDGRVKVIRIGGNPGVNELAEEEEPREAVLAVEVTSEGRVVSGGGSCVTMFSEAGGDEGGEEGELGMMMDGSDSGEDSEKDSDGDGDGWGSDSSEDGKKGKREKEKEKRRKRKKNKAIGRPAQKPNVIGNFAGLD</sequence>
<feature type="region of interest" description="Disordered" evidence="1">
    <location>
        <begin position="375"/>
        <end position="469"/>
    </location>
</feature>
<dbReference type="InterPro" id="IPR036322">
    <property type="entry name" value="WD40_repeat_dom_sf"/>
</dbReference>
<dbReference type="InParanoid" id="A0A3N4LM12"/>